<comment type="caution">
    <text evidence="1">The sequence shown here is derived from an EMBL/GenBank/DDBJ whole genome shotgun (WGS) entry which is preliminary data.</text>
</comment>
<organism evidence="1 2">
    <name type="scientific">Parelaphostrongylus tenuis</name>
    <name type="common">Meningeal worm</name>
    <dbReference type="NCBI Taxonomy" id="148309"/>
    <lineage>
        <taxon>Eukaryota</taxon>
        <taxon>Metazoa</taxon>
        <taxon>Ecdysozoa</taxon>
        <taxon>Nematoda</taxon>
        <taxon>Chromadorea</taxon>
        <taxon>Rhabditida</taxon>
        <taxon>Rhabditina</taxon>
        <taxon>Rhabditomorpha</taxon>
        <taxon>Strongyloidea</taxon>
        <taxon>Metastrongylidae</taxon>
        <taxon>Parelaphostrongylus</taxon>
    </lineage>
</organism>
<keyword evidence="2" id="KW-1185">Reference proteome</keyword>
<reference evidence="1" key="1">
    <citation type="submission" date="2021-06" db="EMBL/GenBank/DDBJ databases">
        <title>Parelaphostrongylus tenuis whole genome reference sequence.</title>
        <authorList>
            <person name="Garwood T.J."/>
            <person name="Larsen P.A."/>
            <person name="Fountain-Jones N.M."/>
            <person name="Garbe J.R."/>
            <person name="Macchietto M.G."/>
            <person name="Kania S.A."/>
            <person name="Gerhold R.W."/>
            <person name="Richards J.E."/>
            <person name="Wolf T.M."/>
        </authorList>
    </citation>
    <scope>NUCLEOTIDE SEQUENCE</scope>
    <source>
        <strain evidence="1">MNPRO001-30</strain>
        <tissue evidence="1">Meninges</tissue>
    </source>
</reference>
<sequence length="53" mass="6283">MQKSAKYPCSWYLAYTLHERSQWDHHRMSLKVNALYLVGAVRYQLARRENAAA</sequence>
<protein>
    <submittedName>
        <fullName evidence="1">Uncharacterized protein</fullName>
    </submittedName>
</protein>
<accession>A0AAD5R281</accession>
<dbReference type="AlphaFoldDB" id="A0AAD5R281"/>
<gene>
    <name evidence="1" type="ORF">KIN20_029234</name>
</gene>
<evidence type="ECO:0000313" key="1">
    <source>
        <dbReference type="EMBL" id="KAJ1368161.1"/>
    </source>
</evidence>
<dbReference type="Proteomes" id="UP001196413">
    <property type="component" value="Unassembled WGS sequence"/>
</dbReference>
<name>A0AAD5R281_PARTN</name>
<evidence type="ECO:0000313" key="2">
    <source>
        <dbReference type="Proteomes" id="UP001196413"/>
    </source>
</evidence>
<dbReference type="EMBL" id="JAHQIW010006100">
    <property type="protein sequence ID" value="KAJ1368161.1"/>
    <property type="molecule type" value="Genomic_DNA"/>
</dbReference>
<proteinExistence type="predicted"/>